<feature type="binding site" evidence="2">
    <location>
        <position position="45"/>
    </location>
    <ligand>
        <name>substrate</name>
    </ligand>
</feature>
<proteinExistence type="inferred from homology"/>
<dbReference type="SUPFAM" id="SSF64005">
    <property type="entry name" value="Undecaprenyl diphosphate synthase"/>
    <property type="match status" value="1"/>
</dbReference>
<dbReference type="GO" id="GO:0033850">
    <property type="term" value="F:Z-farnesyl diphosphate synthase activity"/>
    <property type="evidence" value="ECO:0007669"/>
    <property type="project" value="TreeGrafter"/>
</dbReference>
<dbReference type="EMBL" id="JXYS01000081">
    <property type="protein sequence ID" value="KJF16508.1"/>
    <property type="molecule type" value="Genomic_DNA"/>
</dbReference>
<dbReference type="HAMAP" id="MF_01139">
    <property type="entry name" value="ISPT"/>
    <property type="match status" value="1"/>
</dbReference>
<dbReference type="AlphaFoldDB" id="A0A0D8HF08"/>
<feature type="binding site" evidence="2">
    <location>
        <position position="37"/>
    </location>
    <ligand>
        <name>substrate</name>
    </ligand>
</feature>
<dbReference type="GO" id="GO:0005886">
    <property type="term" value="C:plasma membrane"/>
    <property type="evidence" value="ECO:0007669"/>
    <property type="project" value="TreeGrafter"/>
</dbReference>
<dbReference type="FunFam" id="3.40.1180.10:FF:000001">
    <property type="entry name" value="(2E,6E)-farnesyl-diphosphate-specific ditrans,polycis-undecaprenyl-diphosphate synthase"/>
    <property type="match status" value="1"/>
</dbReference>
<evidence type="ECO:0000256" key="2">
    <source>
        <dbReference type="HAMAP-Rule" id="MF_01139"/>
    </source>
</evidence>
<feature type="binding site" evidence="2">
    <location>
        <begin position="33"/>
        <end position="36"/>
    </location>
    <ligand>
        <name>substrate</name>
    </ligand>
</feature>
<dbReference type="GO" id="GO:0005829">
    <property type="term" value="C:cytosol"/>
    <property type="evidence" value="ECO:0007669"/>
    <property type="project" value="TreeGrafter"/>
</dbReference>
<gene>
    <name evidence="3" type="ORF">AXFE_26730</name>
</gene>
<keyword evidence="4" id="KW-1185">Reference proteome</keyword>
<keyword evidence="2" id="KW-0460">Magnesium</keyword>
<dbReference type="GO" id="GO:0000287">
    <property type="term" value="F:magnesium ion binding"/>
    <property type="evidence" value="ECO:0007669"/>
    <property type="project" value="UniProtKB-UniRule"/>
</dbReference>
<dbReference type="PROSITE" id="PS01066">
    <property type="entry name" value="UPP_SYNTHASE"/>
    <property type="match status" value="1"/>
</dbReference>
<accession>A0A0D8HF08</accession>
<comment type="similarity">
    <text evidence="2">Belongs to the UPP synthase family.</text>
</comment>
<dbReference type="Pfam" id="PF01255">
    <property type="entry name" value="Prenyltransf"/>
    <property type="match status" value="1"/>
</dbReference>
<evidence type="ECO:0000256" key="1">
    <source>
        <dbReference type="ARBA" id="ARBA00022679"/>
    </source>
</evidence>
<organism evidence="3 4">
    <name type="scientific">Acidithrix ferrooxidans</name>
    <dbReference type="NCBI Taxonomy" id="1280514"/>
    <lineage>
        <taxon>Bacteria</taxon>
        <taxon>Bacillati</taxon>
        <taxon>Actinomycetota</taxon>
        <taxon>Acidimicrobiia</taxon>
        <taxon>Acidimicrobiales</taxon>
        <taxon>Acidimicrobiaceae</taxon>
        <taxon>Acidithrix</taxon>
    </lineage>
</organism>
<sequence length="250" mass="28861">MTFDPNCDSDSDVTLSWLDKGRIPRHVGCVMDGNGRWAQRRGLPRTDGHSAGESALMDTVYGCLEVGVSWLTVYAFSTENWRRPADEVRYLMNFNESLLMRRKDELDENGVRINFAGRRDWRVPKKVLRQMDESADQTRDNEKLVLTIAFNYGGRAEIIDAVRSLLDSGAKSSDITEKAISKHLYNPDAPELDLVIRTSGEYRISNFLLWEIAYSELVFTDVLWPDFRREDLYKAIYEYQGRNRRFGKIG</sequence>
<feature type="binding site" evidence="2">
    <location>
        <position position="81"/>
    </location>
    <ligand>
        <name>substrate</name>
    </ligand>
</feature>
<dbReference type="Proteomes" id="UP000032360">
    <property type="component" value="Unassembled WGS sequence"/>
</dbReference>
<dbReference type="GO" id="GO:0016094">
    <property type="term" value="P:polyprenol biosynthetic process"/>
    <property type="evidence" value="ECO:0007669"/>
    <property type="project" value="TreeGrafter"/>
</dbReference>
<feature type="binding site" evidence="2">
    <location>
        <position position="83"/>
    </location>
    <ligand>
        <name>substrate</name>
    </ligand>
</feature>
<dbReference type="GO" id="GO:0008834">
    <property type="term" value="F:ditrans,polycis-undecaprenyl-diphosphate synthase [(2E,6E)-farnesyl-diphosphate specific] activity"/>
    <property type="evidence" value="ECO:0007669"/>
    <property type="project" value="TreeGrafter"/>
</dbReference>
<comment type="subunit">
    <text evidence="2">Homodimer.</text>
</comment>
<comment type="caution">
    <text evidence="3">The sequence shown here is derived from an EMBL/GenBank/DDBJ whole genome shotgun (WGS) entry which is preliminary data.</text>
</comment>
<keyword evidence="1 2" id="KW-0808">Transferase</keyword>
<dbReference type="InterPro" id="IPR036424">
    <property type="entry name" value="UPP_synth-like_sf"/>
</dbReference>
<keyword evidence="2" id="KW-0479">Metal-binding</keyword>
<dbReference type="PANTHER" id="PTHR10291:SF0">
    <property type="entry name" value="DEHYDRODOLICHYL DIPHOSPHATE SYNTHASE 2"/>
    <property type="match status" value="1"/>
</dbReference>
<feature type="binding site" evidence="2">
    <location>
        <position position="197"/>
    </location>
    <ligand>
        <name>substrate</name>
    </ligand>
</feature>
<dbReference type="PATRIC" id="fig|1280514.3.peg.3499"/>
<comment type="function">
    <text evidence="2">Catalyzes the condensation of isopentenyl diphosphate (IPP) with allylic pyrophosphates generating different type of terpenoids.</text>
</comment>
<dbReference type="InterPro" id="IPR001441">
    <property type="entry name" value="UPP_synth-like"/>
</dbReference>
<dbReference type="STRING" id="1280514.AXFE_26730"/>
<dbReference type="InterPro" id="IPR018520">
    <property type="entry name" value="UPP_synth-like_CS"/>
</dbReference>
<feature type="binding site" evidence="2">
    <location>
        <begin position="77"/>
        <end position="79"/>
    </location>
    <ligand>
        <name>substrate</name>
    </ligand>
</feature>
<dbReference type="Gene3D" id="3.40.1180.10">
    <property type="entry name" value="Decaprenyl diphosphate synthase-like"/>
    <property type="match status" value="1"/>
</dbReference>
<protein>
    <recommendedName>
        <fullName evidence="2">Isoprenyl transferase</fullName>
        <ecNumber evidence="2">2.5.1.-</ecNumber>
    </recommendedName>
</protein>
<evidence type="ECO:0000313" key="3">
    <source>
        <dbReference type="EMBL" id="KJF16508.1"/>
    </source>
</evidence>
<reference evidence="3 4" key="1">
    <citation type="submission" date="2015-01" db="EMBL/GenBank/DDBJ databases">
        <title>Draft genome of the acidophilic iron oxidizer Acidithrix ferrooxidans strain Py-F3.</title>
        <authorList>
            <person name="Poehlein A."/>
            <person name="Eisen S."/>
            <person name="Schloemann M."/>
            <person name="Johnson B.D."/>
            <person name="Daniel R."/>
            <person name="Muehling M."/>
        </authorList>
    </citation>
    <scope>NUCLEOTIDE SEQUENCE [LARGE SCALE GENOMIC DNA]</scope>
    <source>
        <strain evidence="3 4">Py-F3</strain>
    </source>
</reference>
<comment type="cofactor">
    <cofactor evidence="2">
        <name>Mg(2+)</name>
        <dbReference type="ChEBI" id="CHEBI:18420"/>
    </cofactor>
    <text evidence="2">Binds 2 magnesium ions per subunit.</text>
</comment>
<name>A0A0D8HF08_9ACTN</name>
<feature type="binding site" evidence="2">
    <location>
        <position position="49"/>
    </location>
    <ligand>
        <name>substrate</name>
    </ligand>
</feature>
<dbReference type="PANTHER" id="PTHR10291">
    <property type="entry name" value="DEHYDRODOLICHYL DIPHOSPHATE SYNTHASE FAMILY MEMBER"/>
    <property type="match status" value="1"/>
</dbReference>
<evidence type="ECO:0000313" key="4">
    <source>
        <dbReference type="Proteomes" id="UP000032360"/>
    </source>
</evidence>
<feature type="binding site" evidence="2">
    <location>
        <position position="32"/>
    </location>
    <ligand>
        <name>Mg(2+)</name>
        <dbReference type="ChEBI" id="CHEBI:18420"/>
    </ligand>
</feature>
<dbReference type="NCBIfam" id="TIGR00055">
    <property type="entry name" value="uppS"/>
    <property type="match status" value="1"/>
</dbReference>
<feature type="binding site" evidence="2">
    <location>
        <position position="216"/>
    </location>
    <ligand>
        <name>Mg(2+)</name>
        <dbReference type="ChEBI" id="CHEBI:18420"/>
    </ligand>
</feature>
<dbReference type="RefSeq" id="WP_235347813.1">
    <property type="nucleotide sequence ID" value="NZ_JXYS01000081.1"/>
</dbReference>
<feature type="active site" evidence="2">
    <location>
        <position position="32"/>
    </location>
</feature>
<dbReference type="CDD" id="cd00475">
    <property type="entry name" value="Cis_IPPS"/>
    <property type="match status" value="1"/>
</dbReference>
<dbReference type="GO" id="GO:0030145">
    <property type="term" value="F:manganese ion binding"/>
    <property type="evidence" value="ECO:0007669"/>
    <property type="project" value="TreeGrafter"/>
</dbReference>
<feature type="binding site" evidence="2">
    <location>
        <begin position="203"/>
        <end position="205"/>
    </location>
    <ligand>
        <name>substrate</name>
    </ligand>
</feature>
<dbReference type="EC" id="2.5.1.-" evidence="2"/>
<feature type="active site" description="Proton acceptor" evidence="2">
    <location>
        <position position="80"/>
    </location>
</feature>